<comment type="subcellular location">
    <subcellularLocation>
        <location evidence="2">Cell envelope</location>
    </subcellularLocation>
</comment>
<dbReference type="PANTHER" id="PTHR39425:SF1">
    <property type="entry name" value="CYTOCHROME C7-LIKE DOMAIN-CONTAINING PROTEIN"/>
    <property type="match status" value="1"/>
</dbReference>
<dbReference type="CDD" id="cd08168">
    <property type="entry name" value="Cytochrom_C3"/>
    <property type="match status" value="1"/>
</dbReference>
<keyword evidence="11" id="KW-1185">Reference proteome</keyword>
<keyword evidence="3" id="KW-0813">Transport</keyword>
<gene>
    <name evidence="10" type="ORF">CYPRO_2986</name>
</gene>
<protein>
    <submittedName>
        <fullName evidence="10">Quinol:cytochrome c oxidoreductase pentaheme cytochrome subunit</fullName>
    </submittedName>
</protein>
<dbReference type="OrthoDB" id="9782196at2"/>
<keyword evidence="6" id="KW-0249">Electron transport</keyword>
<dbReference type="KEGG" id="cprv:CYPRO_2986"/>
<keyword evidence="8" id="KW-0812">Transmembrane</keyword>
<keyword evidence="4" id="KW-0349">Heme</keyword>
<evidence type="ECO:0000256" key="8">
    <source>
        <dbReference type="SAM" id="Phobius"/>
    </source>
</evidence>
<evidence type="ECO:0000256" key="1">
    <source>
        <dbReference type="ARBA" id="ARBA00001926"/>
    </source>
</evidence>
<evidence type="ECO:0000259" key="9">
    <source>
        <dbReference type="Pfam" id="PF14537"/>
    </source>
</evidence>
<reference evidence="10 11" key="1">
    <citation type="submission" date="2018-03" db="EMBL/GenBank/DDBJ databases">
        <title>Phenotypic and genomic properties of Cyclonatronum proteinivorum gen. nov., sp. nov., a haloalkaliphilic bacteroidete from soda lakes possessing Na+-translocating rhodopsin.</title>
        <authorList>
            <person name="Toshchakov S.V."/>
            <person name="Korzhenkov A."/>
            <person name="Samarov N.I."/>
            <person name="Kublanov I.V."/>
            <person name="Muntyan M.S."/>
            <person name="Sorokin D.Y."/>
        </authorList>
    </citation>
    <scope>NUCLEOTIDE SEQUENCE [LARGE SCALE GENOMIC DNA]</scope>
    <source>
        <strain evidence="10 11">Omega</strain>
    </source>
</reference>
<evidence type="ECO:0000256" key="2">
    <source>
        <dbReference type="ARBA" id="ARBA00004196"/>
    </source>
</evidence>
<name>A0A345UP21_9BACT</name>
<evidence type="ECO:0000256" key="6">
    <source>
        <dbReference type="ARBA" id="ARBA00022982"/>
    </source>
</evidence>
<dbReference type="EMBL" id="CP027806">
    <property type="protein sequence ID" value="AXJ02223.1"/>
    <property type="molecule type" value="Genomic_DNA"/>
</dbReference>
<keyword evidence="5" id="KW-0479">Metal-binding</keyword>
<comment type="cofactor">
    <cofactor evidence="1">
        <name>heme c</name>
        <dbReference type="ChEBI" id="CHEBI:61717"/>
    </cofactor>
</comment>
<dbReference type="Proteomes" id="UP000254808">
    <property type="component" value="Chromosome"/>
</dbReference>
<dbReference type="SUPFAM" id="SSF48695">
    <property type="entry name" value="Multiheme cytochromes"/>
    <property type="match status" value="1"/>
</dbReference>
<dbReference type="Pfam" id="PF14537">
    <property type="entry name" value="Cytochrom_c3_2"/>
    <property type="match status" value="1"/>
</dbReference>
<proteinExistence type="predicted"/>
<dbReference type="PANTHER" id="PTHR39425">
    <property type="entry name" value="LIPOPROTEIN CYTOCHROME C"/>
    <property type="match status" value="1"/>
</dbReference>
<dbReference type="AlphaFoldDB" id="A0A345UP21"/>
<evidence type="ECO:0000256" key="3">
    <source>
        <dbReference type="ARBA" id="ARBA00022448"/>
    </source>
</evidence>
<evidence type="ECO:0000256" key="5">
    <source>
        <dbReference type="ARBA" id="ARBA00022723"/>
    </source>
</evidence>
<keyword evidence="7" id="KW-0408">Iron</keyword>
<organism evidence="10 11">
    <name type="scientific">Cyclonatronum proteinivorum</name>
    <dbReference type="NCBI Taxonomy" id="1457365"/>
    <lineage>
        <taxon>Bacteria</taxon>
        <taxon>Pseudomonadati</taxon>
        <taxon>Balneolota</taxon>
        <taxon>Balneolia</taxon>
        <taxon>Balneolales</taxon>
        <taxon>Cyclonatronaceae</taxon>
        <taxon>Cyclonatronum</taxon>
    </lineage>
</organism>
<keyword evidence="8" id="KW-0472">Membrane</keyword>
<feature type="domain" description="Tetrahaem cytochrome" evidence="9">
    <location>
        <begin position="131"/>
        <end position="214"/>
    </location>
</feature>
<accession>A0A345UP21</accession>
<evidence type="ECO:0000313" key="10">
    <source>
        <dbReference type="EMBL" id="AXJ02223.1"/>
    </source>
</evidence>
<keyword evidence="8" id="KW-1133">Transmembrane helix</keyword>
<feature type="transmembrane region" description="Helical" evidence="8">
    <location>
        <begin position="16"/>
        <end position="34"/>
    </location>
</feature>
<evidence type="ECO:0000256" key="4">
    <source>
        <dbReference type="ARBA" id="ARBA00022617"/>
    </source>
</evidence>
<dbReference type="InterPro" id="IPR036280">
    <property type="entry name" value="Multihaem_cyt_sf"/>
</dbReference>
<evidence type="ECO:0000256" key="7">
    <source>
        <dbReference type="ARBA" id="ARBA00023004"/>
    </source>
</evidence>
<evidence type="ECO:0000313" key="11">
    <source>
        <dbReference type="Proteomes" id="UP000254808"/>
    </source>
</evidence>
<sequence>MAQLFPKWSNKVPKRLLLSVNLLLLAVIFGFWYWGSPKFTQVGYAPVQPIDYSHRLHVSELGIDCQFCHTSVWESARAGIPSTETCMTCHVQIATDSEKLQPLRDSWDTGNPVEWVHIHKLAGFAYFNHSAHVNVGVGCATCHGRVDRMEVVMQAEPLSMGWCLDCHNNPAPYLRPVEEVTNMAWEPEENHFEFAQMVISKKNIAPPIYCNACHR</sequence>
<dbReference type="Gene3D" id="3.90.10.10">
    <property type="entry name" value="Cytochrome C3"/>
    <property type="match status" value="2"/>
</dbReference>
<dbReference type="InterPro" id="IPR012286">
    <property type="entry name" value="Tetrahaem_cytochrome"/>
</dbReference>